<dbReference type="Proteomes" id="UP001203036">
    <property type="component" value="Unassembled WGS sequence"/>
</dbReference>
<gene>
    <name evidence="1" type="ORF">M8744_00155</name>
</gene>
<comment type="caution">
    <text evidence="1">The sequence shown here is derived from an EMBL/GenBank/DDBJ whole genome shotgun (WGS) entry which is preliminary data.</text>
</comment>
<sequence>MYRRLMTFVALGGALACATTAAGQEEARPVPSPPSGISLALQDVVIDAPAGMGEVARFRFVAPAIGQDAGFEEVEQDFGFLCRDYALPQLAQAGVSATRVIVSLASEPIEFGATDPEIIQYMDVFRVENDTCIWEGF</sequence>
<reference evidence="1" key="1">
    <citation type="submission" date="2022-06" db="EMBL/GenBank/DDBJ databases">
        <title>Lutimaribacter sp. EGI FJ00013, a novel bacterium isolated from a salt lake sediment enrichment.</title>
        <authorList>
            <person name="Gao L."/>
            <person name="Fang B.-Z."/>
            <person name="Li W.-J."/>
        </authorList>
    </citation>
    <scope>NUCLEOTIDE SEQUENCE</scope>
    <source>
        <strain evidence="1">EGI FJ00013</strain>
    </source>
</reference>
<organism evidence="1 2">
    <name type="scientific">Lutimaribacter degradans</name>
    <dbReference type="NCBI Taxonomy" id="2945989"/>
    <lineage>
        <taxon>Bacteria</taxon>
        <taxon>Pseudomonadati</taxon>
        <taxon>Pseudomonadota</taxon>
        <taxon>Alphaproteobacteria</taxon>
        <taxon>Rhodobacterales</taxon>
        <taxon>Roseobacteraceae</taxon>
        <taxon>Lutimaribacter</taxon>
    </lineage>
</organism>
<name>A0ACC5ZSM3_9RHOB</name>
<proteinExistence type="predicted"/>
<evidence type="ECO:0000313" key="2">
    <source>
        <dbReference type="Proteomes" id="UP001203036"/>
    </source>
</evidence>
<keyword evidence="2" id="KW-1185">Reference proteome</keyword>
<accession>A0ACC5ZSM3</accession>
<evidence type="ECO:0000313" key="1">
    <source>
        <dbReference type="EMBL" id="MCM2560544.1"/>
    </source>
</evidence>
<dbReference type="EMBL" id="JAMQGO010000001">
    <property type="protein sequence ID" value="MCM2560544.1"/>
    <property type="molecule type" value="Genomic_DNA"/>
</dbReference>
<protein>
    <submittedName>
        <fullName evidence="1">DUF6497 family protein</fullName>
    </submittedName>
</protein>